<dbReference type="InterPro" id="IPR045508">
    <property type="entry name" value="DUF6482"/>
</dbReference>
<comment type="caution">
    <text evidence="1">The sequence shown here is derived from an EMBL/GenBank/DDBJ whole genome shotgun (WGS) entry which is preliminary data.</text>
</comment>
<dbReference type="Proteomes" id="UP000323708">
    <property type="component" value="Unassembled WGS sequence"/>
</dbReference>
<reference evidence="1 2" key="1">
    <citation type="submission" date="2019-09" db="EMBL/GenBank/DDBJ databases">
        <authorList>
            <person name="Chen X.-Y."/>
        </authorList>
    </citation>
    <scope>NUCLEOTIDE SEQUENCE [LARGE SCALE GENOMIC DNA]</scope>
    <source>
        <strain evidence="1 2">NY5</strain>
    </source>
</reference>
<name>A0A5B0WSN4_9GAMM</name>
<evidence type="ECO:0000313" key="2">
    <source>
        <dbReference type="Proteomes" id="UP000323708"/>
    </source>
</evidence>
<keyword evidence="2" id="KW-1185">Reference proteome</keyword>
<dbReference type="AlphaFoldDB" id="A0A5B0WSN4"/>
<organism evidence="1 2">
    <name type="scientific">Pseudohalioglobus sediminis</name>
    <dbReference type="NCBI Taxonomy" id="2606449"/>
    <lineage>
        <taxon>Bacteria</taxon>
        <taxon>Pseudomonadati</taxon>
        <taxon>Pseudomonadota</taxon>
        <taxon>Gammaproteobacteria</taxon>
        <taxon>Cellvibrionales</taxon>
        <taxon>Halieaceae</taxon>
        <taxon>Pseudohalioglobus</taxon>
    </lineage>
</organism>
<accession>A0A5B0WSN4</accession>
<proteinExistence type="predicted"/>
<evidence type="ECO:0000313" key="1">
    <source>
        <dbReference type="EMBL" id="KAA1190080.1"/>
    </source>
</evidence>
<dbReference type="EMBL" id="VTUX01000006">
    <property type="protein sequence ID" value="KAA1190080.1"/>
    <property type="molecule type" value="Genomic_DNA"/>
</dbReference>
<sequence>MKITFAEFTRLEQPVPVVIHSLEQALYQVTITIDDSTYLLAENNGKTFRCHSLQRAREALQTMPVASIVLRQLSAYDEMIGQPVRDQGNTLEIPLSLELYPPQVVH</sequence>
<protein>
    <submittedName>
        <fullName evidence="1">Uncharacterized protein</fullName>
    </submittedName>
</protein>
<dbReference type="Pfam" id="PF20090">
    <property type="entry name" value="DUF6482"/>
    <property type="match status" value="1"/>
</dbReference>
<gene>
    <name evidence="1" type="ORF">F0M18_13525</name>
</gene>
<dbReference type="RefSeq" id="WP_149611979.1">
    <property type="nucleotide sequence ID" value="NZ_VTUX01000006.1"/>
</dbReference>